<comment type="caution">
    <text evidence="2">The sequence shown here is derived from an EMBL/GenBank/DDBJ whole genome shotgun (WGS) entry which is preliminary data.</text>
</comment>
<accession>A0A0V0TXE5</accession>
<organism evidence="2 3">
    <name type="scientific">Trichinella murrelli</name>
    <dbReference type="NCBI Taxonomy" id="144512"/>
    <lineage>
        <taxon>Eukaryota</taxon>
        <taxon>Metazoa</taxon>
        <taxon>Ecdysozoa</taxon>
        <taxon>Nematoda</taxon>
        <taxon>Enoplea</taxon>
        <taxon>Dorylaimia</taxon>
        <taxon>Trichinellida</taxon>
        <taxon>Trichinellidae</taxon>
        <taxon>Trichinella</taxon>
    </lineage>
</organism>
<sequence>MKYEACSKFYCASPNPDFTLQYSRDESTALQHHAKICKVQNSSSSSSSNINNNNVTVSKY</sequence>
<dbReference type="AlphaFoldDB" id="A0A0V0TXE5"/>
<reference evidence="2 3" key="1">
    <citation type="submission" date="2015-01" db="EMBL/GenBank/DDBJ databases">
        <title>Evolution of Trichinella species and genotypes.</title>
        <authorList>
            <person name="Korhonen P.K."/>
            <person name="Edoardo P."/>
            <person name="Giuseppe L.R."/>
            <person name="Gasser R.B."/>
        </authorList>
    </citation>
    <scope>NUCLEOTIDE SEQUENCE [LARGE SCALE GENOMIC DNA]</scope>
    <source>
        <strain evidence="2">ISS417</strain>
    </source>
</reference>
<feature type="region of interest" description="Disordered" evidence="1">
    <location>
        <begin position="41"/>
        <end position="60"/>
    </location>
</feature>
<evidence type="ECO:0000313" key="3">
    <source>
        <dbReference type="Proteomes" id="UP000055048"/>
    </source>
</evidence>
<protein>
    <submittedName>
        <fullName evidence="2">Uncharacterized protein</fullName>
    </submittedName>
</protein>
<gene>
    <name evidence="2" type="ORF">T05_8914</name>
</gene>
<proteinExistence type="predicted"/>
<feature type="compositionally biased region" description="Low complexity" evidence="1">
    <location>
        <begin position="41"/>
        <end position="54"/>
    </location>
</feature>
<evidence type="ECO:0000313" key="2">
    <source>
        <dbReference type="EMBL" id="KRX43675.1"/>
    </source>
</evidence>
<keyword evidence="3" id="KW-1185">Reference proteome</keyword>
<name>A0A0V0TXE5_9BILA</name>
<evidence type="ECO:0000256" key="1">
    <source>
        <dbReference type="SAM" id="MobiDB-lite"/>
    </source>
</evidence>
<dbReference type="EMBL" id="JYDJ01000113">
    <property type="protein sequence ID" value="KRX43675.1"/>
    <property type="molecule type" value="Genomic_DNA"/>
</dbReference>
<dbReference type="Proteomes" id="UP000055048">
    <property type="component" value="Unassembled WGS sequence"/>
</dbReference>